<dbReference type="Proteomes" id="UP000006875">
    <property type="component" value="Chromosome"/>
</dbReference>
<dbReference type="Pfam" id="PF00696">
    <property type="entry name" value="AA_kinase"/>
    <property type="match status" value="1"/>
</dbReference>
<dbReference type="GO" id="GO:0004349">
    <property type="term" value="F:glutamate 5-kinase activity"/>
    <property type="evidence" value="ECO:0007669"/>
    <property type="project" value="UniProtKB-UniRule"/>
</dbReference>
<dbReference type="Gene3D" id="2.30.130.10">
    <property type="entry name" value="PUA domain"/>
    <property type="match status" value="1"/>
</dbReference>
<dbReference type="CDD" id="cd21157">
    <property type="entry name" value="PUA_G5K"/>
    <property type="match status" value="1"/>
</dbReference>
<evidence type="ECO:0000313" key="11">
    <source>
        <dbReference type="Proteomes" id="UP000006875"/>
    </source>
</evidence>
<dbReference type="GO" id="GO:0005829">
    <property type="term" value="C:cytosol"/>
    <property type="evidence" value="ECO:0007669"/>
    <property type="project" value="TreeGrafter"/>
</dbReference>
<keyword evidence="4 8" id="KW-0808">Transferase</keyword>
<feature type="binding site" evidence="8">
    <location>
        <position position="156"/>
    </location>
    <ligand>
        <name>substrate</name>
    </ligand>
</feature>
<keyword evidence="3 8" id="KW-0641">Proline biosynthesis</keyword>
<dbReference type="PRINTS" id="PR00474">
    <property type="entry name" value="GLU5KINASE"/>
</dbReference>
<dbReference type="STRING" id="572544.Ilyop_0170"/>
<dbReference type="eggNOG" id="COG0263">
    <property type="taxonomic scope" value="Bacteria"/>
</dbReference>
<sequence length="377" mass="41183">MLDRKKHMKKIKRIVVKVGTSTLTHENGLLNIWRIEKLVRTLSDLANLDYEIILVTSGAVGAGMGVLKLDEKPKTLDEKQAVAAVGQVSLIHLYRKLFSEYGKNIAQLLVNGEDISKRNRYINIRNTFSALFDKKVIPIVNENDAVAVEEIKVGDNDTLSAYAASAVDADLLILLSDIDGLYTSNPRQDKNAKFISVVEEIDESIYSIASGAGGSKFGTGGMHTKIKAGEIATKLGVDMIIANGECPEIIRDILNGEEKGTLFLGEKDITAKKHWIWYGGKIEGTIYIDNGAEKALCDKNSLLPVGVISVDGSFAEGDIIAIKNSEEELVAKGIVNYASSEVELIIGKHSDEIEDILGYKGYDSVVHINNLHLLKEV</sequence>
<dbReference type="KEGG" id="ipo:Ilyop_0170"/>
<dbReference type="InterPro" id="IPR036974">
    <property type="entry name" value="PUA_sf"/>
</dbReference>
<dbReference type="EMBL" id="CP002281">
    <property type="protein sequence ID" value="ADO81959.1"/>
    <property type="molecule type" value="Genomic_DNA"/>
</dbReference>
<dbReference type="InterPro" id="IPR002478">
    <property type="entry name" value="PUA"/>
</dbReference>
<protein>
    <recommendedName>
        <fullName evidence="8">Glutamate 5-kinase</fullName>
        <ecNumber evidence="8">2.7.2.11</ecNumber>
    </recommendedName>
    <alternativeName>
        <fullName evidence="8">Gamma-glutamyl kinase</fullName>
        <shortName evidence="8">GK</shortName>
    </alternativeName>
</protein>
<evidence type="ECO:0000256" key="6">
    <source>
        <dbReference type="ARBA" id="ARBA00022777"/>
    </source>
</evidence>
<keyword evidence="2 8" id="KW-0028">Amino-acid biosynthesis</keyword>
<dbReference type="InterPro" id="IPR036393">
    <property type="entry name" value="AceGlu_kinase-like_sf"/>
</dbReference>
<feature type="domain" description="PUA" evidence="9">
    <location>
        <begin position="284"/>
        <end position="366"/>
    </location>
</feature>
<dbReference type="InterPro" id="IPR019797">
    <property type="entry name" value="Glutamate_5-kinase_CS"/>
</dbReference>
<dbReference type="InterPro" id="IPR001057">
    <property type="entry name" value="Glu/AcGlu_kinase"/>
</dbReference>
<dbReference type="PANTHER" id="PTHR43654:SF1">
    <property type="entry name" value="ISOPENTENYL PHOSPHATE KINASE"/>
    <property type="match status" value="1"/>
</dbReference>
<keyword evidence="6 8" id="KW-0418">Kinase</keyword>
<evidence type="ECO:0000256" key="2">
    <source>
        <dbReference type="ARBA" id="ARBA00022605"/>
    </source>
</evidence>
<accession>E3H7K5</accession>
<gene>
    <name evidence="8" type="primary">proB</name>
    <name evidence="10" type="ordered locus">Ilyop_0170</name>
</gene>
<organism evidence="10 11">
    <name type="scientific">Ilyobacter polytropus (strain ATCC 51220 / DSM 2926 / LMG 16218 / CuHBu1)</name>
    <dbReference type="NCBI Taxonomy" id="572544"/>
    <lineage>
        <taxon>Bacteria</taxon>
        <taxon>Fusobacteriati</taxon>
        <taxon>Fusobacteriota</taxon>
        <taxon>Fusobacteriia</taxon>
        <taxon>Fusobacteriales</taxon>
        <taxon>Fusobacteriaceae</taxon>
        <taxon>Ilyobacter</taxon>
    </lineage>
</organism>
<keyword evidence="11" id="KW-1185">Reference proteome</keyword>
<dbReference type="SUPFAM" id="SSF88697">
    <property type="entry name" value="PUA domain-like"/>
    <property type="match status" value="1"/>
</dbReference>
<comment type="subcellular location">
    <subcellularLocation>
        <location evidence="8">Cytoplasm</location>
    </subcellularLocation>
</comment>
<dbReference type="PROSITE" id="PS00902">
    <property type="entry name" value="GLUTAMATE_5_KINASE"/>
    <property type="match status" value="1"/>
</dbReference>
<evidence type="ECO:0000256" key="1">
    <source>
        <dbReference type="ARBA" id="ARBA00022490"/>
    </source>
</evidence>
<dbReference type="FunFam" id="3.40.1160.10:FF:000018">
    <property type="entry name" value="Glutamate 5-kinase"/>
    <property type="match status" value="1"/>
</dbReference>
<evidence type="ECO:0000259" key="9">
    <source>
        <dbReference type="SMART" id="SM00359"/>
    </source>
</evidence>
<dbReference type="GO" id="GO:0005524">
    <property type="term" value="F:ATP binding"/>
    <property type="evidence" value="ECO:0007669"/>
    <property type="project" value="UniProtKB-KW"/>
</dbReference>
<dbReference type="InterPro" id="IPR041739">
    <property type="entry name" value="G5K_ProB"/>
</dbReference>
<dbReference type="SUPFAM" id="SSF53633">
    <property type="entry name" value="Carbamate kinase-like"/>
    <property type="match status" value="1"/>
</dbReference>
<keyword evidence="1 8" id="KW-0963">Cytoplasm</keyword>
<dbReference type="InterPro" id="IPR011529">
    <property type="entry name" value="Glu_5kinase"/>
</dbReference>
<keyword evidence="7 8" id="KW-0067">ATP-binding</keyword>
<comment type="function">
    <text evidence="8">Catalyzes the transfer of a phosphate group to glutamate to form L-glutamate 5-phosphate.</text>
</comment>
<dbReference type="InterPro" id="IPR001048">
    <property type="entry name" value="Asp/Glu/Uridylate_kinase"/>
</dbReference>
<dbReference type="HOGENOM" id="CLU_025400_1_1_0"/>
<comment type="similarity">
    <text evidence="8">Belongs to the glutamate 5-kinase family.</text>
</comment>
<evidence type="ECO:0000256" key="7">
    <source>
        <dbReference type="ARBA" id="ARBA00022840"/>
    </source>
</evidence>
<dbReference type="InterPro" id="IPR005715">
    <property type="entry name" value="Glu_5kinase/COase_Synthase"/>
</dbReference>
<evidence type="ECO:0000256" key="3">
    <source>
        <dbReference type="ARBA" id="ARBA00022650"/>
    </source>
</evidence>
<evidence type="ECO:0000313" key="10">
    <source>
        <dbReference type="EMBL" id="ADO81959.1"/>
    </source>
</evidence>
<dbReference type="PIRSF" id="PIRSF000729">
    <property type="entry name" value="GK"/>
    <property type="match status" value="1"/>
</dbReference>
<comment type="catalytic activity">
    <reaction evidence="8">
        <text>L-glutamate + ATP = L-glutamyl 5-phosphate + ADP</text>
        <dbReference type="Rhea" id="RHEA:14877"/>
        <dbReference type="ChEBI" id="CHEBI:29985"/>
        <dbReference type="ChEBI" id="CHEBI:30616"/>
        <dbReference type="ChEBI" id="CHEBI:58274"/>
        <dbReference type="ChEBI" id="CHEBI:456216"/>
        <dbReference type="EC" id="2.7.2.11"/>
    </reaction>
</comment>
<feature type="binding site" evidence="8">
    <location>
        <position position="17"/>
    </location>
    <ligand>
        <name>ATP</name>
        <dbReference type="ChEBI" id="CHEBI:30616"/>
    </ligand>
</feature>
<dbReference type="PROSITE" id="PS50890">
    <property type="entry name" value="PUA"/>
    <property type="match status" value="1"/>
</dbReference>
<feature type="binding site" evidence="8">
    <location>
        <begin position="176"/>
        <end position="177"/>
    </location>
    <ligand>
        <name>ATP</name>
        <dbReference type="ChEBI" id="CHEBI:30616"/>
    </ligand>
</feature>
<dbReference type="UniPathway" id="UPA00098">
    <property type="reaction ID" value="UER00359"/>
</dbReference>
<dbReference type="GO" id="GO:0055129">
    <property type="term" value="P:L-proline biosynthetic process"/>
    <property type="evidence" value="ECO:0007669"/>
    <property type="project" value="UniProtKB-UniRule"/>
</dbReference>
<feature type="binding site" evidence="8">
    <location>
        <position position="57"/>
    </location>
    <ligand>
        <name>substrate</name>
    </ligand>
</feature>
<reference evidence="10 11" key="1">
    <citation type="journal article" date="2010" name="Stand. Genomic Sci.">
        <title>Complete genome sequence of Ilyobacter polytropus type strain (CuHbu1).</title>
        <authorList>
            <person name="Sikorski J."/>
            <person name="Chertkov O."/>
            <person name="Lapidus A."/>
            <person name="Nolan M."/>
            <person name="Lucas S."/>
            <person name="Del Rio T.G."/>
            <person name="Tice H."/>
            <person name="Cheng J.F."/>
            <person name="Tapia R."/>
            <person name="Han C."/>
            <person name="Goodwin L."/>
            <person name="Pitluck S."/>
            <person name="Liolios K."/>
            <person name="Ivanova N."/>
            <person name="Mavromatis K."/>
            <person name="Mikhailova N."/>
            <person name="Pati A."/>
            <person name="Chen A."/>
            <person name="Palaniappan K."/>
            <person name="Land M."/>
            <person name="Hauser L."/>
            <person name="Chang Y.J."/>
            <person name="Jeffries C.D."/>
            <person name="Brambilla E."/>
            <person name="Yasawong M."/>
            <person name="Rohde M."/>
            <person name="Pukall R."/>
            <person name="Spring S."/>
            <person name="Goker M."/>
            <person name="Woyke T."/>
            <person name="Bristow J."/>
            <person name="Eisen J.A."/>
            <person name="Markowitz V."/>
            <person name="Hugenholtz P."/>
            <person name="Kyrpides N.C."/>
            <person name="Klenk H.P."/>
        </authorList>
    </citation>
    <scope>NUCLEOTIDE SEQUENCE [LARGE SCALE GENOMIC DNA]</scope>
    <source>
        <strain evidence="11">ATCC 51220 / DSM 2926 / LMG 16218 / CuHBu1</strain>
    </source>
</reference>
<dbReference type="SMART" id="SM00359">
    <property type="entry name" value="PUA"/>
    <property type="match status" value="1"/>
</dbReference>
<evidence type="ECO:0000256" key="8">
    <source>
        <dbReference type="HAMAP-Rule" id="MF_00456"/>
    </source>
</evidence>
<feature type="binding site" evidence="8">
    <location>
        <begin position="219"/>
        <end position="225"/>
    </location>
    <ligand>
        <name>ATP</name>
        <dbReference type="ChEBI" id="CHEBI:30616"/>
    </ligand>
</feature>
<dbReference type="Pfam" id="PF01472">
    <property type="entry name" value="PUA"/>
    <property type="match status" value="1"/>
</dbReference>
<dbReference type="CDD" id="cd04242">
    <property type="entry name" value="AAK_G5K_ProB"/>
    <property type="match status" value="1"/>
</dbReference>
<dbReference type="Gene3D" id="3.40.1160.10">
    <property type="entry name" value="Acetylglutamate kinase-like"/>
    <property type="match status" value="1"/>
</dbReference>
<name>E3H7K5_ILYPC</name>
<dbReference type="AlphaFoldDB" id="E3H7K5"/>
<dbReference type="HAMAP" id="MF_00456">
    <property type="entry name" value="ProB"/>
    <property type="match status" value="1"/>
</dbReference>
<dbReference type="GO" id="GO:0003723">
    <property type="term" value="F:RNA binding"/>
    <property type="evidence" value="ECO:0007669"/>
    <property type="project" value="InterPro"/>
</dbReference>
<proteinExistence type="inferred from homology"/>
<keyword evidence="5 8" id="KW-0547">Nucleotide-binding</keyword>
<evidence type="ECO:0000256" key="4">
    <source>
        <dbReference type="ARBA" id="ARBA00022679"/>
    </source>
</evidence>
<comment type="pathway">
    <text evidence="8">Amino-acid biosynthesis; L-proline biosynthesis; L-glutamate 5-semialdehyde from L-glutamate: step 1/2.</text>
</comment>
<dbReference type="NCBIfam" id="TIGR01027">
    <property type="entry name" value="proB"/>
    <property type="match status" value="1"/>
</dbReference>
<dbReference type="EC" id="2.7.2.11" evidence="8"/>
<dbReference type="InterPro" id="IPR015947">
    <property type="entry name" value="PUA-like_sf"/>
</dbReference>
<dbReference type="PANTHER" id="PTHR43654">
    <property type="entry name" value="GLUTAMATE 5-KINASE"/>
    <property type="match status" value="1"/>
</dbReference>
<evidence type="ECO:0000256" key="5">
    <source>
        <dbReference type="ARBA" id="ARBA00022741"/>
    </source>
</evidence>
<feature type="binding site" evidence="8">
    <location>
        <position position="144"/>
    </location>
    <ligand>
        <name>substrate</name>
    </ligand>
</feature>